<evidence type="ECO:0000256" key="8">
    <source>
        <dbReference type="ARBA" id="ARBA00023002"/>
    </source>
</evidence>
<evidence type="ECO:0000256" key="6">
    <source>
        <dbReference type="ARBA" id="ARBA00022857"/>
    </source>
</evidence>
<dbReference type="AlphaFoldDB" id="A0A917BXB5"/>
<dbReference type="InterPro" id="IPR018517">
    <property type="entry name" value="tRNA_hU_synthase_CS"/>
</dbReference>
<sequence length="317" mass="35056">MTITLAPMEGVVDVHMRDMMTRITGFDLCVTEFVRVSQSVAPREWYLKYCPELDQNSHTPSGTPVHVQLMGGEADVMAENAAFAAHDLGAIGIDLNFGCPAKTVNRHMAGAALLQWPEKLYEITSSVTSALNGAVPLSAKMRLGFEDKSLALENAQALASAGAEKLTVHARTKLEGYKAPAHWEWIARIREVVDIPVVANGEIWTPEDALKCREISGCEDIMIGRGAIARPSLAREIKGGEFAQWPEVLAWLQIYCSLMMDTKRPKWGEGRMKQWIKLLGRTYPQAKVLFDQVKALKDPQAIYNLVDAQKGEVKHVA</sequence>
<evidence type="ECO:0000313" key="15">
    <source>
        <dbReference type="Proteomes" id="UP000632498"/>
    </source>
</evidence>
<feature type="site" description="Interacts with tRNA" evidence="9">
    <location>
        <position position="177"/>
    </location>
</feature>
<keyword evidence="6 9" id="KW-0521">NADP</keyword>
<keyword evidence="2 9" id="KW-0820">tRNA-binding</keyword>
<keyword evidence="5 9" id="KW-0819">tRNA processing</keyword>
<keyword evidence="12" id="KW-0547">Nucleotide-binding</keyword>
<evidence type="ECO:0000256" key="7">
    <source>
        <dbReference type="ARBA" id="ARBA00022884"/>
    </source>
</evidence>
<dbReference type="InterPro" id="IPR001269">
    <property type="entry name" value="DUS_fam"/>
</dbReference>
<evidence type="ECO:0000256" key="11">
    <source>
        <dbReference type="PIRSR" id="PIRSR006621-1"/>
    </source>
</evidence>
<dbReference type="Proteomes" id="UP000632498">
    <property type="component" value="Unassembled WGS sequence"/>
</dbReference>
<evidence type="ECO:0000256" key="9">
    <source>
        <dbReference type="HAMAP-Rule" id="MF_02043"/>
    </source>
</evidence>
<dbReference type="Pfam" id="PF01207">
    <property type="entry name" value="Dus"/>
    <property type="match status" value="1"/>
</dbReference>
<dbReference type="RefSeq" id="WP_188662738.1">
    <property type="nucleotide sequence ID" value="NZ_BMHV01000006.1"/>
</dbReference>
<feature type="active site" description="Proton donor" evidence="9 11">
    <location>
        <position position="99"/>
    </location>
</feature>
<dbReference type="PANTHER" id="PTHR11082:SF26">
    <property type="entry name" value="TRNA-DIHYDROURIDINE(16) SYNTHASE"/>
    <property type="match status" value="1"/>
</dbReference>
<keyword evidence="7 9" id="KW-0694">RNA-binding</keyword>
<feature type="binding site" evidence="9 12">
    <location>
        <position position="68"/>
    </location>
    <ligand>
        <name>FMN</name>
        <dbReference type="ChEBI" id="CHEBI:58210"/>
    </ligand>
</feature>
<dbReference type="Gene3D" id="3.20.20.70">
    <property type="entry name" value="Aldolase class I"/>
    <property type="match status" value="1"/>
</dbReference>
<dbReference type="GO" id="GO:0017150">
    <property type="term" value="F:tRNA dihydrouridine synthase activity"/>
    <property type="evidence" value="ECO:0007669"/>
    <property type="project" value="UniProtKB-UniRule"/>
</dbReference>
<dbReference type="PANTHER" id="PTHR11082">
    <property type="entry name" value="TRNA-DIHYDROURIDINE SYNTHASE"/>
    <property type="match status" value="1"/>
</dbReference>
<evidence type="ECO:0000256" key="5">
    <source>
        <dbReference type="ARBA" id="ARBA00022694"/>
    </source>
</evidence>
<feature type="domain" description="DUS-like FMN-binding" evidence="13">
    <location>
        <begin position="4"/>
        <end position="258"/>
    </location>
</feature>
<name>A0A917BXB5_9PROT</name>
<evidence type="ECO:0000256" key="12">
    <source>
        <dbReference type="PIRSR" id="PIRSR006621-2"/>
    </source>
</evidence>
<keyword evidence="4 9" id="KW-0288">FMN</keyword>
<keyword evidence="15" id="KW-1185">Reference proteome</keyword>
<evidence type="ECO:0000256" key="2">
    <source>
        <dbReference type="ARBA" id="ARBA00022555"/>
    </source>
</evidence>
<feature type="binding site" evidence="9">
    <location>
        <begin position="200"/>
        <end position="202"/>
    </location>
    <ligand>
        <name>FMN</name>
        <dbReference type="ChEBI" id="CHEBI:58210"/>
    </ligand>
</feature>
<comment type="function">
    <text evidence="9">Catalyzes the synthesis of 5,6-dihydrouridine (D), a modified base found in the D-loop of most tRNAs, via the reduction of the C5-C6 double bond in target uridines. Specifically modifies U16 in tRNAs.</text>
</comment>
<comment type="catalytic activity">
    <reaction evidence="9">
        <text>5,6-dihydrouridine(16) in tRNA + NADP(+) = uridine(16) in tRNA + NADPH + H(+)</text>
        <dbReference type="Rhea" id="RHEA:53376"/>
        <dbReference type="Rhea" id="RHEA-COMP:13543"/>
        <dbReference type="Rhea" id="RHEA-COMP:13544"/>
        <dbReference type="ChEBI" id="CHEBI:15378"/>
        <dbReference type="ChEBI" id="CHEBI:57783"/>
        <dbReference type="ChEBI" id="CHEBI:58349"/>
        <dbReference type="ChEBI" id="CHEBI:65315"/>
        <dbReference type="ChEBI" id="CHEBI:74443"/>
    </reaction>
</comment>
<organism evidence="14 15">
    <name type="scientific">Terasakiella brassicae</name>
    <dbReference type="NCBI Taxonomy" id="1634917"/>
    <lineage>
        <taxon>Bacteria</taxon>
        <taxon>Pseudomonadati</taxon>
        <taxon>Pseudomonadota</taxon>
        <taxon>Alphaproteobacteria</taxon>
        <taxon>Rhodospirillales</taxon>
        <taxon>Terasakiellaceae</taxon>
        <taxon>Terasakiella</taxon>
    </lineage>
</organism>
<keyword evidence="8 9" id="KW-0560">Oxidoreductase</keyword>
<comment type="caution">
    <text evidence="14">The sequence shown here is derived from an EMBL/GenBank/DDBJ whole genome shotgun (WGS) entry which is preliminary data.</text>
</comment>
<proteinExistence type="inferred from homology"/>
<dbReference type="HAMAP" id="MF_02043">
    <property type="entry name" value="DusC_subfam"/>
    <property type="match status" value="1"/>
</dbReference>
<dbReference type="GO" id="GO:0000049">
    <property type="term" value="F:tRNA binding"/>
    <property type="evidence" value="ECO:0007669"/>
    <property type="project" value="UniProtKB-UniRule"/>
</dbReference>
<reference evidence="14" key="2">
    <citation type="submission" date="2020-09" db="EMBL/GenBank/DDBJ databases">
        <authorList>
            <person name="Sun Q."/>
            <person name="Zhou Y."/>
        </authorList>
    </citation>
    <scope>NUCLEOTIDE SEQUENCE</scope>
    <source>
        <strain evidence="14">CGMCC 1.15254</strain>
    </source>
</reference>
<feature type="site" description="Interacts with tRNA; defines subfamily-specific binding signature" evidence="9">
    <location>
        <position position="273"/>
    </location>
</feature>
<feature type="site" description="Interacts with tRNA" evidence="9">
    <location>
        <position position="96"/>
    </location>
</feature>
<dbReference type="SUPFAM" id="SSF51395">
    <property type="entry name" value="FMN-linked oxidoreductases"/>
    <property type="match status" value="1"/>
</dbReference>
<dbReference type="EC" id="1.3.1.-" evidence="9"/>
<comment type="similarity">
    <text evidence="10">Belongs to the dus family.</text>
</comment>
<dbReference type="InterPro" id="IPR032886">
    <property type="entry name" value="DusC"/>
</dbReference>
<dbReference type="PROSITE" id="PS01136">
    <property type="entry name" value="UPF0034"/>
    <property type="match status" value="1"/>
</dbReference>
<gene>
    <name evidence="9 14" type="primary">dusC</name>
    <name evidence="14" type="ORF">GCM10011332_11720</name>
</gene>
<evidence type="ECO:0000256" key="4">
    <source>
        <dbReference type="ARBA" id="ARBA00022643"/>
    </source>
</evidence>
<feature type="site" description="Interacts with tRNA; defines subfamily-specific binding signature" evidence="9">
    <location>
        <position position="294"/>
    </location>
</feature>
<reference evidence="14" key="1">
    <citation type="journal article" date="2014" name="Int. J. Syst. Evol. Microbiol.">
        <title>Complete genome sequence of Corynebacterium casei LMG S-19264T (=DSM 44701T), isolated from a smear-ripened cheese.</title>
        <authorList>
            <consortium name="US DOE Joint Genome Institute (JGI-PGF)"/>
            <person name="Walter F."/>
            <person name="Albersmeier A."/>
            <person name="Kalinowski J."/>
            <person name="Ruckert C."/>
        </authorList>
    </citation>
    <scope>NUCLEOTIDE SEQUENCE</scope>
    <source>
        <strain evidence="14">CGMCC 1.15254</strain>
    </source>
</reference>
<feature type="binding site" evidence="12">
    <location>
        <position position="169"/>
    </location>
    <ligand>
        <name>FMN</name>
        <dbReference type="ChEBI" id="CHEBI:58210"/>
    </ligand>
</feature>
<dbReference type="EMBL" id="BMHV01000006">
    <property type="protein sequence ID" value="GGF59711.1"/>
    <property type="molecule type" value="Genomic_DNA"/>
</dbReference>
<dbReference type="InterPro" id="IPR013785">
    <property type="entry name" value="Aldolase_TIM"/>
</dbReference>
<comment type="catalytic activity">
    <reaction evidence="9">
        <text>5,6-dihydrouridine(16) in tRNA + NAD(+) = uridine(16) in tRNA + NADH + H(+)</text>
        <dbReference type="Rhea" id="RHEA:53380"/>
        <dbReference type="Rhea" id="RHEA-COMP:13543"/>
        <dbReference type="Rhea" id="RHEA-COMP:13544"/>
        <dbReference type="ChEBI" id="CHEBI:15378"/>
        <dbReference type="ChEBI" id="CHEBI:57540"/>
        <dbReference type="ChEBI" id="CHEBI:57945"/>
        <dbReference type="ChEBI" id="CHEBI:65315"/>
        <dbReference type="ChEBI" id="CHEBI:74443"/>
    </reaction>
</comment>
<dbReference type="InterPro" id="IPR042270">
    <property type="entry name" value="DusC_C"/>
</dbReference>
<comment type="caution">
    <text evidence="9">Lacks conserved residue(s) required for the propagation of feature annotation.</text>
</comment>
<evidence type="ECO:0000256" key="10">
    <source>
        <dbReference type="PIRNR" id="PIRNR006621"/>
    </source>
</evidence>
<dbReference type="Gene3D" id="1.20.225.30">
    <property type="entry name" value="Dihydrouridine synthase, C-terminal recognition domain"/>
    <property type="match status" value="1"/>
</dbReference>
<evidence type="ECO:0000256" key="3">
    <source>
        <dbReference type="ARBA" id="ARBA00022630"/>
    </source>
</evidence>
<accession>A0A917BXB5</accession>
<protein>
    <recommendedName>
        <fullName evidence="9">tRNA-dihydrouridine(16) synthase</fullName>
        <ecNumber evidence="9">1.3.1.-</ecNumber>
    </recommendedName>
    <alternativeName>
        <fullName evidence="9">U16-specific dihydrouridine synthase</fullName>
        <shortName evidence="9">U16-specific Dus</shortName>
    </alternativeName>
    <alternativeName>
        <fullName evidence="9">tRNA-dihydrouridine synthase C</fullName>
    </alternativeName>
</protein>
<dbReference type="CDD" id="cd02801">
    <property type="entry name" value="DUS_like_FMN"/>
    <property type="match status" value="1"/>
</dbReference>
<dbReference type="GO" id="GO:0050660">
    <property type="term" value="F:flavin adenine dinucleotide binding"/>
    <property type="evidence" value="ECO:0007669"/>
    <property type="project" value="InterPro"/>
</dbReference>
<dbReference type="GO" id="GO:0010181">
    <property type="term" value="F:FMN binding"/>
    <property type="evidence" value="ECO:0007669"/>
    <property type="project" value="UniProtKB-UniRule"/>
</dbReference>
<feature type="binding site" evidence="9 12">
    <location>
        <position position="140"/>
    </location>
    <ligand>
        <name>FMN</name>
        <dbReference type="ChEBI" id="CHEBI:58210"/>
    </ligand>
</feature>
<comment type="similarity">
    <text evidence="9">Belongs to the Dus family. DusC subfamily.</text>
</comment>
<evidence type="ECO:0000259" key="13">
    <source>
        <dbReference type="Pfam" id="PF01207"/>
    </source>
</evidence>
<dbReference type="PIRSF" id="PIRSF006621">
    <property type="entry name" value="Dus"/>
    <property type="match status" value="1"/>
</dbReference>
<evidence type="ECO:0000313" key="14">
    <source>
        <dbReference type="EMBL" id="GGF59711.1"/>
    </source>
</evidence>
<feature type="site" description="Interacts with tRNA; defines subfamily-specific binding signature" evidence="9">
    <location>
        <position position="271"/>
    </location>
</feature>
<dbReference type="InterPro" id="IPR035587">
    <property type="entry name" value="DUS-like_FMN-bd"/>
</dbReference>
<feature type="site" description="Interacts with tRNA; defines subfamily-specific binding signature" evidence="9">
    <location>
        <position position="35"/>
    </location>
</feature>
<keyword evidence="3 9" id="KW-0285">Flavoprotein</keyword>
<evidence type="ECO:0000256" key="1">
    <source>
        <dbReference type="ARBA" id="ARBA00001917"/>
    </source>
</evidence>
<comment type="cofactor">
    <cofactor evidence="1 9 10 12">
        <name>FMN</name>
        <dbReference type="ChEBI" id="CHEBI:58210"/>
    </cofactor>
</comment>
<feature type="binding site" evidence="9 12">
    <location>
        <begin position="224"/>
        <end position="225"/>
    </location>
    <ligand>
        <name>FMN</name>
        <dbReference type="ChEBI" id="CHEBI:58210"/>
    </ligand>
</feature>